<dbReference type="InterPro" id="IPR045573">
    <property type="entry name" value="Fut8_N_cat"/>
</dbReference>
<dbReference type="Gene3D" id="2.30.30.40">
    <property type="entry name" value="SH3 Domains"/>
    <property type="match status" value="1"/>
</dbReference>
<evidence type="ECO:0000256" key="4">
    <source>
        <dbReference type="SAM" id="Coils"/>
    </source>
</evidence>
<reference evidence="7" key="4">
    <citation type="submission" date="2025-09" db="UniProtKB">
        <authorList>
            <consortium name="Ensembl"/>
        </authorList>
    </citation>
    <scope>IDENTIFICATION</scope>
</reference>
<feature type="signal peptide" evidence="5">
    <location>
        <begin position="1"/>
        <end position="22"/>
    </location>
</feature>
<dbReference type="PANTHER" id="PTHR13132">
    <property type="entry name" value="ALPHA- 1,6 -FUCOSYLTRANSFERASE"/>
    <property type="match status" value="1"/>
</dbReference>
<keyword evidence="1 3" id="KW-0328">Glycosyltransferase</keyword>
<dbReference type="InterPro" id="IPR036028">
    <property type="entry name" value="SH3-like_dom_sf"/>
</dbReference>
<protein>
    <recommendedName>
        <fullName evidence="6">GT23 domain-containing protein</fullName>
    </recommendedName>
</protein>
<keyword evidence="8" id="KW-1185">Reference proteome</keyword>
<reference evidence="8" key="1">
    <citation type="journal article" date="2002" name="Science">
        <title>The draft genome of Ciona intestinalis: insights into chordate and vertebrate origins.</title>
        <authorList>
            <person name="Dehal P."/>
            <person name="Satou Y."/>
            <person name="Campbell R.K."/>
            <person name="Chapman J."/>
            <person name="Degnan B."/>
            <person name="De Tomaso A."/>
            <person name="Davidson B."/>
            <person name="Di Gregorio A."/>
            <person name="Gelpke M."/>
            <person name="Goodstein D.M."/>
            <person name="Harafuji N."/>
            <person name="Hastings K.E."/>
            <person name="Ho I."/>
            <person name="Hotta K."/>
            <person name="Huang W."/>
            <person name="Kawashima T."/>
            <person name="Lemaire P."/>
            <person name="Martinez D."/>
            <person name="Meinertzhagen I.A."/>
            <person name="Necula S."/>
            <person name="Nonaka M."/>
            <person name="Putnam N."/>
            <person name="Rash S."/>
            <person name="Saiga H."/>
            <person name="Satake M."/>
            <person name="Terry A."/>
            <person name="Yamada L."/>
            <person name="Wang H.G."/>
            <person name="Awazu S."/>
            <person name="Azumi K."/>
            <person name="Boore J."/>
            <person name="Branno M."/>
            <person name="Chin-Bow S."/>
            <person name="DeSantis R."/>
            <person name="Doyle S."/>
            <person name="Francino P."/>
            <person name="Keys D.N."/>
            <person name="Haga S."/>
            <person name="Hayashi H."/>
            <person name="Hino K."/>
            <person name="Imai K.S."/>
            <person name="Inaba K."/>
            <person name="Kano S."/>
            <person name="Kobayashi K."/>
            <person name="Kobayashi M."/>
            <person name="Lee B.I."/>
            <person name="Makabe K.W."/>
            <person name="Manohar C."/>
            <person name="Matassi G."/>
            <person name="Medina M."/>
            <person name="Mochizuki Y."/>
            <person name="Mount S."/>
            <person name="Morishita T."/>
            <person name="Miura S."/>
            <person name="Nakayama A."/>
            <person name="Nishizaka S."/>
            <person name="Nomoto H."/>
            <person name="Ohta F."/>
            <person name="Oishi K."/>
            <person name="Rigoutsos I."/>
            <person name="Sano M."/>
            <person name="Sasaki A."/>
            <person name="Sasakura Y."/>
            <person name="Shoguchi E."/>
            <person name="Shin-i T."/>
            <person name="Spagnuolo A."/>
            <person name="Stainier D."/>
            <person name="Suzuki M.M."/>
            <person name="Tassy O."/>
            <person name="Takatori N."/>
            <person name="Tokuoka M."/>
            <person name="Yagi K."/>
            <person name="Yoshizaki F."/>
            <person name="Wada S."/>
            <person name="Zhang C."/>
            <person name="Hyatt P.D."/>
            <person name="Larimer F."/>
            <person name="Detter C."/>
            <person name="Doggett N."/>
            <person name="Glavina T."/>
            <person name="Hawkins T."/>
            <person name="Richardson P."/>
            <person name="Lucas S."/>
            <person name="Kohara Y."/>
            <person name="Levine M."/>
            <person name="Satoh N."/>
            <person name="Rokhsar D.S."/>
        </authorList>
    </citation>
    <scope>NUCLEOTIDE SEQUENCE [LARGE SCALE GENOMIC DNA]</scope>
</reference>
<keyword evidence="4" id="KW-0175">Coiled coil</keyword>
<reference evidence="7" key="2">
    <citation type="journal article" date="2008" name="Genome Biol.">
        <title>Improved genome assembly and evidence-based global gene model set for the chordate Ciona intestinalis: new insight into intron and operon populations.</title>
        <authorList>
            <person name="Satou Y."/>
            <person name="Mineta K."/>
            <person name="Ogasawara M."/>
            <person name="Sasakura Y."/>
            <person name="Shoguchi E."/>
            <person name="Ueno K."/>
            <person name="Yamada L."/>
            <person name="Matsumoto J."/>
            <person name="Wasserscheid J."/>
            <person name="Dewar K."/>
            <person name="Wiley G.B."/>
            <person name="Macmil S.L."/>
            <person name="Roe B.A."/>
            <person name="Zeller R.W."/>
            <person name="Hastings K.E."/>
            <person name="Lemaire P."/>
            <person name="Lindquist E."/>
            <person name="Endo T."/>
            <person name="Hotta K."/>
            <person name="Inaba K."/>
        </authorList>
    </citation>
    <scope>NUCLEOTIDE SEQUENCE [LARGE SCALE GENOMIC DNA]</scope>
    <source>
        <strain evidence="7">wild type</strain>
    </source>
</reference>
<dbReference type="InParanoid" id="F7AWP7"/>
<reference evidence="7" key="3">
    <citation type="submission" date="2025-08" db="UniProtKB">
        <authorList>
            <consortium name="Ensembl"/>
        </authorList>
    </citation>
    <scope>IDENTIFICATION</scope>
</reference>
<name>F7AWP7_CIOIN</name>
<dbReference type="STRING" id="7719.ENSCINP00000021831"/>
<evidence type="ECO:0000259" key="6">
    <source>
        <dbReference type="PROSITE" id="PS51659"/>
    </source>
</evidence>
<dbReference type="Pfam" id="PF19745">
    <property type="entry name" value="FUT8_N_cat"/>
    <property type="match status" value="1"/>
</dbReference>
<dbReference type="InterPro" id="IPR027350">
    <property type="entry name" value="GT23_dom"/>
</dbReference>
<evidence type="ECO:0000256" key="2">
    <source>
        <dbReference type="ARBA" id="ARBA00022679"/>
    </source>
</evidence>
<keyword evidence="5" id="KW-0732">Signal</keyword>
<comment type="similarity">
    <text evidence="3">Belongs to the glycosyltransferase 23 family.</text>
</comment>
<comment type="caution">
    <text evidence="3">Lacks conserved residue(s) required for the propagation of feature annotation.</text>
</comment>
<dbReference type="PANTHER" id="PTHR13132:SF29">
    <property type="entry name" value="ALPHA-(1,6)-FUCOSYLTRANSFERASE"/>
    <property type="match status" value="1"/>
</dbReference>
<dbReference type="Proteomes" id="UP000008144">
    <property type="component" value="Chromosome 2"/>
</dbReference>
<evidence type="ECO:0000256" key="1">
    <source>
        <dbReference type="ARBA" id="ARBA00022676"/>
    </source>
</evidence>
<dbReference type="GeneTree" id="ENSGT00530000063737"/>
<organism evidence="7 8">
    <name type="scientific">Ciona intestinalis</name>
    <name type="common">Transparent sea squirt</name>
    <name type="synonym">Ascidia intestinalis</name>
    <dbReference type="NCBI Taxonomy" id="7719"/>
    <lineage>
        <taxon>Eukaryota</taxon>
        <taxon>Metazoa</taxon>
        <taxon>Chordata</taxon>
        <taxon>Tunicata</taxon>
        <taxon>Ascidiacea</taxon>
        <taxon>Phlebobranchia</taxon>
        <taxon>Cionidae</taxon>
        <taxon>Ciona</taxon>
    </lineage>
</organism>
<dbReference type="EMBL" id="EAAA01001492">
    <property type="status" value="NOT_ANNOTATED_CDS"/>
    <property type="molecule type" value="Genomic_DNA"/>
</dbReference>
<dbReference type="Ensembl" id="ENSCINT00000022077.2">
    <property type="protein sequence ID" value="ENSCINP00000021831.2"/>
    <property type="gene ID" value="ENSCING00000011422.2"/>
</dbReference>
<feature type="domain" description="GT23" evidence="6">
    <location>
        <begin position="169"/>
        <end position="465"/>
    </location>
</feature>
<evidence type="ECO:0000313" key="8">
    <source>
        <dbReference type="Proteomes" id="UP000008144"/>
    </source>
</evidence>
<dbReference type="PROSITE" id="PS51659">
    <property type="entry name" value="GT23"/>
    <property type="match status" value="1"/>
</dbReference>
<accession>F7AWP7</accession>
<evidence type="ECO:0000256" key="5">
    <source>
        <dbReference type="SAM" id="SignalP"/>
    </source>
</evidence>
<dbReference type="OMA" id="RSKANIW"/>
<proteinExistence type="inferred from homology"/>
<sequence length="564" mass="64834">MKFLLVGSLVLNFILCWQLITSGTDRLTARSDTIKSDGETQDPAEVVQFEHPTVEKTQLVQDEKTENKQESREDIFFNPIQTGKLLDKTFQIQELVFHHIQQLRNSENDKETVLQNMERLFEPLKNDLLNDQEIMHEQAMKLAAVEIEQLNKEAKAFIQKTQNPQDCSKAKKLHCKFGDQACGFACMFQEYGICMFLGIGSGRVVVWDLNDMLSYPGLKEAYRDPSDTCSDLNGTENAVQWKGNRELANGGNQNEDIVKVTMNNPYQNGNTNFVPWKVPDKFLERIQRVHSSPNLWWIGHVMSNMLRPYPHILVEFENIQKEIKFASPIVGIHYRDGDKVTTGESESHALEDYMRHVIHWYEKYQLRHPGEKIDKRVYLAASTKQIFTEAKEKYPDFQFITAPGYVTMNSQDRKHPAAVKSIMFDTYTLVACDFLVLTLSSNVGRLVDELRQTIFPDPNYSLVSIDDRYWYYGEAPQFEIAIQSHTPPSPCPKVGYGGKNFYDFVNKVRKITCEMAFDVGDIIEVYIWMNKGYLYGGLNQRTGVVGLYPAHKVKPRLASAPYPI</sequence>
<dbReference type="AlphaFoldDB" id="F7AWP7"/>
<dbReference type="GO" id="GO:0046921">
    <property type="term" value="F:alpha-(1-&gt;6)-fucosyltransferase activity"/>
    <property type="evidence" value="ECO:0000318"/>
    <property type="project" value="GO_Central"/>
</dbReference>
<dbReference type="GO" id="GO:0006487">
    <property type="term" value="P:protein N-linked glycosylation"/>
    <property type="evidence" value="ECO:0000318"/>
    <property type="project" value="GO_Central"/>
</dbReference>
<dbReference type="CDD" id="cd11300">
    <property type="entry name" value="Fut8_like"/>
    <property type="match status" value="1"/>
</dbReference>
<evidence type="ECO:0000256" key="3">
    <source>
        <dbReference type="PROSITE-ProRule" id="PRU00992"/>
    </source>
</evidence>
<dbReference type="Gene3D" id="3.40.50.11350">
    <property type="match status" value="1"/>
</dbReference>
<dbReference type="SUPFAM" id="SSF50044">
    <property type="entry name" value="SH3-domain"/>
    <property type="match status" value="1"/>
</dbReference>
<feature type="chain" id="PRO_5003353716" description="GT23 domain-containing protein" evidence="5">
    <location>
        <begin position="23"/>
        <end position="564"/>
    </location>
</feature>
<feature type="coiled-coil region" evidence="4">
    <location>
        <begin position="100"/>
        <end position="160"/>
    </location>
</feature>
<evidence type="ECO:0000313" key="7">
    <source>
        <dbReference type="Ensembl" id="ENSCINP00000021831.2"/>
    </source>
</evidence>
<keyword evidence="2 3" id="KW-0808">Transferase</keyword>